<comment type="similarity">
    <text evidence="4">Belongs to the SHOC2 family.</text>
</comment>
<dbReference type="PANTHER" id="PTHR48051">
    <property type="match status" value="1"/>
</dbReference>
<comment type="subcellular location">
    <subcellularLocation>
        <location evidence="1">Cytoplasm</location>
        <location evidence="1">Cytoskeleton</location>
        <location evidence="1">Cilium axoneme</location>
    </subcellularLocation>
</comment>
<evidence type="ECO:0000313" key="6">
    <source>
        <dbReference type="Proteomes" id="UP000485058"/>
    </source>
</evidence>
<organism evidence="5 6">
    <name type="scientific">Haematococcus lacustris</name>
    <name type="common">Green alga</name>
    <name type="synonym">Haematococcus pluvialis</name>
    <dbReference type="NCBI Taxonomy" id="44745"/>
    <lineage>
        <taxon>Eukaryota</taxon>
        <taxon>Viridiplantae</taxon>
        <taxon>Chlorophyta</taxon>
        <taxon>core chlorophytes</taxon>
        <taxon>Chlorophyceae</taxon>
        <taxon>CS clade</taxon>
        <taxon>Chlamydomonadales</taxon>
        <taxon>Haematococcaceae</taxon>
        <taxon>Haematococcus</taxon>
    </lineage>
</organism>
<dbReference type="Pfam" id="PF00560">
    <property type="entry name" value="LRR_1"/>
    <property type="match status" value="1"/>
</dbReference>
<evidence type="ECO:0000256" key="4">
    <source>
        <dbReference type="ARBA" id="ARBA00023786"/>
    </source>
</evidence>
<dbReference type="Proteomes" id="UP000485058">
    <property type="component" value="Unassembled WGS sequence"/>
</dbReference>
<feature type="non-terminal residue" evidence="5">
    <location>
        <position position="1"/>
    </location>
</feature>
<dbReference type="InterPro" id="IPR050216">
    <property type="entry name" value="LRR_domain-containing"/>
</dbReference>
<dbReference type="InterPro" id="IPR001611">
    <property type="entry name" value="Leu-rich_rpt"/>
</dbReference>
<dbReference type="PANTHER" id="PTHR48051:SF54">
    <property type="entry name" value="LEUCINE-RICH REPEAT-CONTAINING PROTEIN"/>
    <property type="match status" value="1"/>
</dbReference>
<evidence type="ECO:0000256" key="2">
    <source>
        <dbReference type="ARBA" id="ARBA00022614"/>
    </source>
</evidence>
<dbReference type="GO" id="GO:0005930">
    <property type="term" value="C:axoneme"/>
    <property type="evidence" value="ECO:0007669"/>
    <property type="project" value="UniProtKB-SubCell"/>
</dbReference>
<dbReference type="SUPFAM" id="SSF52058">
    <property type="entry name" value="L domain-like"/>
    <property type="match status" value="1"/>
</dbReference>
<evidence type="ECO:0000256" key="1">
    <source>
        <dbReference type="ARBA" id="ARBA00004430"/>
    </source>
</evidence>
<accession>A0A6A0A731</accession>
<gene>
    <name evidence="5" type="ORF">HaLaN_26822</name>
</gene>
<evidence type="ECO:0000256" key="3">
    <source>
        <dbReference type="ARBA" id="ARBA00022737"/>
    </source>
</evidence>
<comment type="caution">
    <text evidence="5">The sequence shown here is derived from an EMBL/GenBank/DDBJ whole genome shotgun (WGS) entry which is preliminary data.</text>
</comment>
<sequence length="102" mass="10593">LTRLPEEVCSLDSLTALDLTHNQLAALPPDLPRLHLMGSLALTHNQLAALPPLPSGLVALQAAHNKVGSQAGDYAGCSALTKVDLSHNPPLADIPGQTSPHL</sequence>
<protein>
    <submittedName>
        <fullName evidence="5">Uncharacterized protein</fullName>
    </submittedName>
</protein>
<dbReference type="EMBL" id="BLLF01003839">
    <property type="protein sequence ID" value="GFH28345.1"/>
    <property type="molecule type" value="Genomic_DNA"/>
</dbReference>
<keyword evidence="6" id="KW-1185">Reference proteome</keyword>
<dbReference type="Gene3D" id="3.80.10.10">
    <property type="entry name" value="Ribonuclease Inhibitor"/>
    <property type="match status" value="1"/>
</dbReference>
<evidence type="ECO:0000313" key="5">
    <source>
        <dbReference type="EMBL" id="GFH28345.1"/>
    </source>
</evidence>
<name>A0A6A0A731_HAELA</name>
<reference evidence="5 6" key="1">
    <citation type="submission" date="2020-02" db="EMBL/GenBank/DDBJ databases">
        <title>Draft genome sequence of Haematococcus lacustris strain NIES-144.</title>
        <authorList>
            <person name="Morimoto D."/>
            <person name="Nakagawa S."/>
            <person name="Yoshida T."/>
            <person name="Sawayama S."/>
        </authorList>
    </citation>
    <scope>NUCLEOTIDE SEQUENCE [LARGE SCALE GENOMIC DNA]</scope>
    <source>
        <strain evidence="5 6">NIES-144</strain>
    </source>
</reference>
<dbReference type="InterPro" id="IPR032675">
    <property type="entry name" value="LRR_dom_sf"/>
</dbReference>
<proteinExistence type="inferred from homology"/>
<dbReference type="AlphaFoldDB" id="A0A6A0A731"/>
<keyword evidence="2" id="KW-0433">Leucine-rich repeat</keyword>
<keyword evidence="3" id="KW-0677">Repeat</keyword>